<dbReference type="PANTHER" id="PTHR23151:SF90">
    <property type="entry name" value="DIHYDROLIPOYLLYSINE-RESIDUE ACETYLTRANSFERASE COMPONENT OF PYRUVATE DEHYDROGENASE COMPLEX, MITOCHONDRIAL-RELATED"/>
    <property type="match status" value="1"/>
</dbReference>
<dbReference type="EMBL" id="CP048711">
    <property type="protein sequence ID" value="QIB64975.1"/>
    <property type="molecule type" value="Genomic_DNA"/>
</dbReference>
<proteinExistence type="predicted"/>
<dbReference type="RefSeq" id="WP_163494224.1">
    <property type="nucleotide sequence ID" value="NZ_CP048711.1"/>
</dbReference>
<dbReference type="InterPro" id="IPR045257">
    <property type="entry name" value="E2/Pdx1"/>
</dbReference>
<gene>
    <name evidence="2" type="ORF">G3T16_05750</name>
</gene>
<dbReference type="Pfam" id="PF00198">
    <property type="entry name" value="2-oxoacid_dh"/>
    <property type="match status" value="1"/>
</dbReference>
<name>A0A6C0U3P1_9GAMM</name>
<feature type="domain" description="2-oxoacid dehydrogenase acyltransferase catalytic" evidence="1">
    <location>
        <begin position="15"/>
        <end position="249"/>
    </location>
</feature>
<evidence type="ECO:0000313" key="2">
    <source>
        <dbReference type="EMBL" id="QIB64975.1"/>
    </source>
</evidence>
<sequence>MEHKTTLTEDEQGRKIYEIQGLQKVIADVFETKWPKTPVVHVGVGVNITAADTFRKEHGHAVGRRISMMNMIQICAAHAAKTNPLIAGLYDGEDNAKVIVPAPDEIAVSGPVMVGESVIPIVIERASSKLVEEIAKDMDAITGNLQGKALSLEDSKKNFARMFKIPNIGISNIGMMGPVNFFTAMPISPSVSALYVPAAINTPVVEESGAIVAAPVINFTMAFDHRVLTAGPVAAYLGEFKALLENPEVFI</sequence>
<accession>A0A6C0U3P1</accession>
<dbReference type="SUPFAM" id="SSF52777">
    <property type="entry name" value="CoA-dependent acyltransferases"/>
    <property type="match status" value="1"/>
</dbReference>
<keyword evidence="3" id="KW-1185">Reference proteome</keyword>
<protein>
    <submittedName>
        <fullName evidence="2">2-oxo acid dehydrogenase subunit E2</fullName>
    </submittedName>
</protein>
<dbReference type="GO" id="GO:0016746">
    <property type="term" value="F:acyltransferase activity"/>
    <property type="evidence" value="ECO:0007669"/>
    <property type="project" value="InterPro"/>
</dbReference>
<dbReference type="Proteomes" id="UP000477680">
    <property type="component" value="Chromosome"/>
</dbReference>
<dbReference type="Gene3D" id="3.30.559.10">
    <property type="entry name" value="Chloramphenicol acetyltransferase-like domain"/>
    <property type="match status" value="1"/>
</dbReference>
<dbReference type="InterPro" id="IPR023213">
    <property type="entry name" value="CAT-like_dom_sf"/>
</dbReference>
<organism evidence="2 3">
    <name type="scientific">Kineobactrum salinum</name>
    <dbReference type="NCBI Taxonomy" id="2708301"/>
    <lineage>
        <taxon>Bacteria</taxon>
        <taxon>Pseudomonadati</taxon>
        <taxon>Pseudomonadota</taxon>
        <taxon>Gammaproteobacteria</taxon>
        <taxon>Cellvibrionales</taxon>
        <taxon>Halieaceae</taxon>
        <taxon>Kineobactrum</taxon>
    </lineage>
</organism>
<dbReference type="GO" id="GO:0006086">
    <property type="term" value="P:pyruvate decarboxylation to acetyl-CoA"/>
    <property type="evidence" value="ECO:0007669"/>
    <property type="project" value="InterPro"/>
</dbReference>
<dbReference type="AlphaFoldDB" id="A0A6C0U3P1"/>
<evidence type="ECO:0000313" key="3">
    <source>
        <dbReference type="Proteomes" id="UP000477680"/>
    </source>
</evidence>
<dbReference type="PANTHER" id="PTHR23151">
    <property type="entry name" value="DIHYDROLIPOAMIDE ACETYL/SUCCINYL-TRANSFERASE-RELATED"/>
    <property type="match status" value="1"/>
</dbReference>
<reference evidence="2 3" key="1">
    <citation type="submission" date="2020-02" db="EMBL/GenBank/DDBJ databases">
        <title>Genome sequencing for Kineobactrum sp. M2.</title>
        <authorList>
            <person name="Park S.-J."/>
        </authorList>
    </citation>
    <scope>NUCLEOTIDE SEQUENCE [LARGE SCALE GENOMIC DNA]</scope>
    <source>
        <strain evidence="2 3">M2</strain>
    </source>
</reference>
<dbReference type="InterPro" id="IPR001078">
    <property type="entry name" value="2-oxoacid_DH_actylTfrase"/>
</dbReference>
<dbReference type="GO" id="GO:0045254">
    <property type="term" value="C:pyruvate dehydrogenase complex"/>
    <property type="evidence" value="ECO:0007669"/>
    <property type="project" value="InterPro"/>
</dbReference>
<evidence type="ECO:0000259" key="1">
    <source>
        <dbReference type="Pfam" id="PF00198"/>
    </source>
</evidence>
<dbReference type="KEGG" id="kim:G3T16_05750"/>